<evidence type="ECO:0000256" key="2">
    <source>
        <dbReference type="ARBA" id="ARBA00022676"/>
    </source>
</evidence>
<dbReference type="GO" id="GO:0016138">
    <property type="term" value="P:glycoside biosynthetic process"/>
    <property type="evidence" value="ECO:0007669"/>
    <property type="project" value="UniProtKB-ARBA"/>
</dbReference>
<proteinExistence type="evidence at transcript level"/>
<evidence type="ECO:0000256" key="1">
    <source>
        <dbReference type="ARBA" id="ARBA00009995"/>
    </source>
</evidence>
<evidence type="ECO:0000313" key="4">
    <source>
        <dbReference type="EMBL" id="QFR35250.1"/>
    </source>
</evidence>
<accession>A0A5P8N353</accession>
<protein>
    <submittedName>
        <fullName evidence="4">UDP-glucuronosyl/UDP-glucosyltransferase</fullName>
    </submittedName>
</protein>
<dbReference type="Gene3D" id="3.40.50.2000">
    <property type="entry name" value="Glycogen Phosphorylase B"/>
    <property type="match status" value="2"/>
</dbReference>
<dbReference type="AlphaFoldDB" id="A0A5P8N353"/>
<dbReference type="InterPro" id="IPR050481">
    <property type="entry name" value="UDP-glycosyltransf_plant"/>
</dbReference>
<keyword evidence="2" id="KW-0328">Glycosyltransferase</keyword>
<reference evidence="4" key="1">
    <citation type="journal article" date="2019" name="Molecules">
        <title>Widely Targeted Metabolomics Analysis Reveals the Effect of Flooding Stress on the Synthesis of Flavonoids in Chrysanthemum morifolium.</title>
        <authorList>
            <person name="Wang T."/>
            <person name="Zou Q."/>
            <person name="Guo Q."/>
            <person name="Yang F."/>
            <person name="Wu L."/>
            <person name="Zhang W."/>
        </authorList>
    </citation>
    <scope>NUCLEOTIDE SEQUENCE</scope>
</reference>
<dbReference type="GO" id="GO:0035251">
    <property type="term" value="F:UDP-glucosyltransferase activity"/>
    <property type="evidence" value="ECO:0007669"/>
    <property type="project" value="InterPro"/>
</dbReference>
<dbReference type="SUPFAM" id="SSF53756">
    <property type="entry name" value="UDP-Glycosyltransferase/glycogen phosphorylase"/>
    <property type="match status" value="1"/>
</dbReference>
<dbReference type="PANTHER" id="PTHR48048:SF76">
    <property type="entry name" value="UDP-GLYCOSYLTRANSFERASE 708D1-LIKE"/>
    <property type="match status" value="1"/>
</dbReference>
<dbReference type="InterPro" id="IPR002213">
    <property type="entry name" value="UDP_glucos_trans"/>
</dbReference>
<evidence type="ECO:0000256" key="3">
    <source>
        <dbReference type="ARBA" id="ARBA00022679"/>
    </source>
</evidence>
<dbReference type="PANTHER" id="PTHR48048">
    <property type="entry name" value="GLYCOSYLTRANSFERASE"/>
    <property type="match status" value="1"/>
</dbReference>
<dbReference type="FunFam" id="3.40.50.2000:FF:000060">
    <property type="entry name" value="Glycosyltransferase"/>
    <property type="match status" value="1"/>
</dbReference>
<dbReference type="Pfam" id="PF00201">
    <property type="entry name" value="UDPGT"/>
    <property type="match status" value="1"/>
</dbReference>
<dbReference type="CDD" id="cd03784">
    <property type="entry name" value="GT1_Gtf-like"/>
    <property type="match status" value="1"/>
</dbReference>
<name>A0A5P8N353_CHRMO</name>
<keyword evidence="3 4" id="KW-0808">Transferase</keyword>
<organism evidence="4">
    <name type="scientific">Chrysanthemum morifolium</name>
    <name type="common">Florist's daisy</name>
    <name type="synonym">Dendranthema grandiflorum</name>
    <dbReference type="NCBI Taxonomy" id="41568"/>
    <lineage>
        <taxon>Eukaryota</taxon>
        <taxon>Viridiplantae</taxon>
        <taxon>Streptophyta</taxon>
        <taxon>Embryophyta</taxon>
        <taxon>Tracheophyta</taxon>
        <taxon>Spermatophyta</taxon>
        <taxon>Magnoliopsida</taxon>
        <taxon>eudicotyledons</taxon>
        <taxon>Gunneridae</taxon>
        <taxon>Pentapetalae</taxon>
        <taxon>asterids</taxon>
        <taxon>campanulids</taxon>
        <taxon>Asterales</taxon>
        <taxon>Asteraceae</taxon>
        <taxon>Asteroideae</taxon>
        <taxon>Anthemideae</taxon>
        <taxon>Artemisiinae</taxon>
        <taxon>Chrysanthemum</taxon>
    </lineage>
</organism>
<sequence length="456" mass="49566">MDNHHPSPHIALLTGAGMGHLTPTLRLAAMLSSKNCQVTLITPQPPVSTAESTHIAAFLAAYPTVNSLDFQIVPYTPPKPADPFAVQFEAIIRSVHLLTPLLTSVSPPLSAFFSDITTAAGGHQVAEDLGLPHYVISLSARFTSFIAYVPYLIGSDGYIDPTETIIQVPGLASFDISTIPSPFFLPNQTFTKTLVSNARALSKAKGILLNTFHAFEPETIASVNDGKFIPNFPPLLPIGPFEPHKLEIGDHQPLPWLDQQPPKSVVYVSFGSRTAMSRDQIRELGKGLEESGFKFLWVLKSKIVDKDDNEGTEEIVGDSFIGRTKHNGLVIKGWVNQEKILSHPAVGDFVSHVGWNSVMEAAAIGMPMLAWPLLGDQKVYAGLVEAVGLGVWDKSWGWLGERLVKGEEIAKMVKKMMCDESLRESARILGEGAMNATKVGGSSYNVFMETIQNLSI</sequence>
<comment type="similarity">
    <text evidence="1">Belongs to the UDP-glycosyltransferase family.</text>
</comment>
<dbReference type="EMBL" id="MN364678">
    <property type="protein sequence ID" value="QFR35250.1"/>
    <property type="molecule type" value="mRNA"/>
</dbReference>